<dbReference type="GO" id="GO:0003700">
    <property type="term" value="F:DNA-binding transcription factor activity"/>
    <property type="evidence" value="ECO:0007669"/>
    <property type="project" value="InterPro"/>
</dbReference>
<sequence length="227" mass="25842">MTELAKARTVQASRIVDELREQILHGDREPGSRLGQELLAAEFGASRMPVREALRALEAEGLVKIKAHSGAWVSGLDQEEFEQCYKLREVVEPMVIGESVPLLNTVQLDRIAELADLIDATGGARGLRSFLQLDREFHLLSYAGAAYPFLTELVTRLWNTTQPYRRELVRYMPDESFHSTCAEHHLIVDAVRSRDTEAAQSLVRLHIRRTRMTLRNYGEVLWTKDDD</sequence>
<proteinExistence type="predicted"/>
<reference evidence="5" key="1">
    <citation type="journal article" date="2024" name="Int. J. Syst. Evol. Microbiol.">
        <title>Brooklawnia propionicigenes sp. nov., a facultatively anaerobic, propionate-producing bacterium isolated from a methanogenic reactor treating waste from cattle farms.</title>
        <authorList>
            <person name="Akita Y."/>
            <person name="Ueki A."/>
            <person name="Tonouchi A."/>
            <person name="Sugawara Y."/>
            <person name="Honma S."/>
            <person name="Kaku N."/>
            <person name="Ueki K."/>
        </authorList>
    </citation>
    <scope>NUCLEOTIDE SEQUENCE</scope>
    <source>
        <strain evidence="5">SH051</strain>
    </source>
</reference>
<dbReference type="InterPro" id="IPR011711">
    <property type="entry name" value="GntR_C"/>
</dbReference>
<feature type="domain" description="HTH gntR-type" evidence="4">
    <location>
        <begin position="9"/>
        <end position="76"/>
    </location>
</feature>
<dbReference type="Gene3D" id="1.10.10.10">
    <property type="entry name" value="Winged helix-like DNA-binding domain superfamily/Winged helix DNA-binding domain"/>
    <property type="match status" value="1"/>
</dbReference>
<dbReference type="InterPro" id="IPR008920">
    <property type="entry name" value="TF_FadR/GntR_C"/>
</dbReference>
<dbReference type="InterPro" id="IPR036388">
    <property type="entry name" value="WH-like_DNA-bd_sf"/>
</dbReference>
<gene>
    <name evidence="5" type="ORF">brsh051_02100</name>
</gene>
<name>A0AAN0MEQ2_9ACTN</name>
<evidence type="ECO:0000256" key="2">
    <source>
        <dbReference type="ARBA" id="ARBA00023125"/>
    </source>
</evidence>
<accession>A0AAN0MEQ2</accession>
<dbReference type="PANTHER" id="PTHR43537">
    <property type="entry name" value="TRANSCRIPTIONAL REGULATOR, GNTR FAMILY"/>
    <property type="match status" value="1"/>
</dbReference>
<dbReference type="Pfam" id="PF07729">
    <property type="entry name" value="FCD"/>
    <property type="match status" value="1"/>
</dbReference>
<dbReference type="CDD" id="cd07377">
    <property type="entry name" value="WHTH_GntR"/>
    <property type="match status" value="1"/>
</dbReference>
<dbReference type="KEGG" id="broo:brsh051_02100"/>
<keyword evidence="6" id="KW-1185">Reference proteome</keyword>
<evidence type="ECO:0000256" key="1">
    <source>
        <dbReference type="ARBA" id="ARBA00023015"/>
    </source>
</evidence>
<dbReference type="EMBL" id="AP028056">
    <property type="protein sequence ID" value="BEH00929.1"/>
    <property type="molecule type" value="Genomic_DNA"/>
</dbReference>
<dbReference type="PANTHER" id="PTHR43537:SF5">
    <property type="entry name" value="UXU OPERON TRANSCRIPTIONAL REGULATOR"/>
    <property type="match status" value="1"/>
</dbReference>
<evidence type="ECO:0000313" key="6">
    <source>
        <dbReference type="Proteomes" id="UP001431656"/>
    </source>
</evidence>
<dbReference type="Proteomes" id="UP001431656">
    <property type="component" value="Chromosome"/>
</dbReference>
<dbReference type="SUPFAM" id="SSF48008">
    <property type="entry name" value="GntR ligand-binding domain-like"/>
    <property type="match status" value="1"/>
</dbReference>
<keyword evidence="2" id="KW-0238">DNA-binding</keyword>
<dbReference type="GO" id="GO:0003677">
    <property type="term" value="F:DNA binding"/>
    <property type="evidence" value="ECO:0007669"/>
    <property type="project" value="UniProtKB-KW"/>
</dbReference>
<dbReference type="InterPro" id="IPR000524">
    <property type="entry name" value="Tscrpt_reg_HTH_GntR"/>
</dbReference>
<evidence type="ECO:0000259" key="4">
    <source>
        <dbReference type="PROSITE" id="PS50949"/>
    </source>
</evidence>
<keyword evidence="3" id="KW-0804">Transcription</keyword>
<protein>
    <submittedName>
        <fullName evidence="5">GntR family transcriptional regulator</fullName>
    </submittedName>
</protein>
<evidence type="ECO:0000256" key="3">
    <source>
        <dbReference type="ARBA" id="ARBA00023163"/>
    </source>
</evidence>
<dbReference type="PRINTS" id="PR00035">
    <property type="entry name" value="HTHGNTR"/>
</dbReference>
<dbReference type="RefSeq" id="WP_286266744.1">
    <property type="nucleotide sequence ID" value="NZ_AP028056.1"/>
</dbReference>
<evidence type="ECO:0000313" key="5">
    <source>
        <dbReference type="EMBL" id="BEH00929.1"/>
    </source>
</evidence>
<dbReference type="AlphaFoldDB" id="A0AAN0MEQ2"/>
<organism evidence="5 6">
    <name type="scientific">Brooklawnia propionicigenes</name>
    <dbReference type="NCBI Taxonomy" id="3041175"/>
    <lineage>
        <taxon>Bacteria</taxon>
        <taxon>Bacillati</taxon>
        <taxon>Actinomycetota</taxon>
        <taxon>Actinomycetes</taxon>
        <taxon>Propionibacteriales</taxon>
        <taxon>Propionibacteriaceae</taxon>
        <taxon>Brooklawnia</taxon>
    </lineage>
</organism>
<keyword evidence="1" id="KW-0805">Transcription regulation</keyword>
<dbReference type="InterPro" id="IPR036390">
    <property type="entry name" value="WH_DNA-bd_sf"/>
</dbReference>
<dbReference type="PROSITE" id="PS50949">
    <property type="entry name" value="HTH_GNTR"/>
    <property type="match status" value="1"/>
</dbReference>
<dbReference type="SMART" id="SM00345">
    <property type="entry name" value="HTH_GNTR"/>
    <property type="match status" value="1"/>
</dbReference>
<dbReference type="Pfam" id="PF00392">
    <property type="entry name" value="GntR"/>
    <property type="match status" value="1"/>
</dbReference>
<dbReference type="SUPFAM" id="SSF46785">
    <property type="entry name" value="Winged helix' DNA-binding domain"/>
    <property type="match status" value="1"/>
</dbReference>
<dbReference type="SMART" id="SM00895">
    <property type="entry name" value="FCD"/>
    <property type="match status" value="1"/>
</dbReference>
<dbReference type="Gene3D" id="1.20.120.530">
    <property type="entry name" value="GntR ligand-binding domain-like"/>
    <property type="match status" value="1"/>
</dbReference>